<feature type="binding site" evidence="10">
    <location>
        <position position="127"/>
    </location>
    <ligand>
        <name>UDP-N-acetyl-alpha-D-glucosamine</name>
        <dbReference type="ChEBI" id="CHEBI:57705"/>
    </ligand>
</feature>
<evidence type="ECO:0000256" key="10">
    <source>
        <dbReference type="HAMAP-Rule" id="MF_00033"/>
    </source>
</evidence>
<keyword evidence="14" id="KW-1185">Reference proteome</keyword>
<accession>A0A845PVP5</accession>
<keyword evidence="1 10" id="KW-1003">Cell membrane</keyword>
<name>A0A845PVP5_9FLAO</name>
<dbReference type="AlphaFoldDB" id="A0A845PVP5"/>
<dbReference type="GO" id="GO:0009252">
    <property type="term" value="P:peptidoglycan biosynthetic process"/>
    <property type="evidence" value="ECO:0007669"/>
    <property type="project" value="UniProtKB-UniRule"/>
</dbReference>
<dbReference type="Pfam" id="PF03033">
    <property type="entry name" value="Glyco_transf_28"/>
    <property type="match status" value="1"/>
</dbReference>
<organism evidence="13 14">
    <name type="scientific">Elizabethkingia argenteiflava</name>
    <dbReference type="NCBI Taxonomy" id="2681556"/>
    <lineage>
        <taxon>Bacteria</taxon>
        <taxon>Pseudomonadati</taxon>
        <taxon>Bacteroidota</taxon>
        <taxon>Flavobacteriia</taxon>
        <taxon>Flavobacteriales</taxon>
        <taxon>Weeksellaceae</taxon>
        <taxon>Elizabethkingia</taxon>
    </lineage>
</organism>
<dbReference type="EMBL" id="JAAABJ010000685">
    <property type="protein sequence ID" value="NAW52292.1"/>
    <property type="molecule type" value="Genomic_DNA"/>
</dbReference>
<evidence type="ECO:0000256" key="8">
    <source>
        <dbReference type="ARBA" id="ARBA00023306"/>
    </source>
</evidence>
<proteinExistence type="inferred from homology"/>
<dbReference type="NCBIfam" id="TIGR01133">
    <property type="entry name" value="murG"/>
    <property type="match status" value="1"/>
</dbReference>
<evidence type="ECO:0000313" key="14">
    <source>
        <dbReference type="Proteomes" id="UP000553459"/>
    </source>
</evidence>
<comment type="pathway">
    <text evidence="10">Cell wall biogenesis; peptidoglycan biosynthesis.</text>
</comment>
<dbReference type="SUPFAM" id="SSF53756">
    <property type="entry name" value="UDP-Glycosyltransferase/glycogen phosphorylase"/>
    <property type="match status" value="1"/>
</dbReference>
<dbReference type="InterPro" id="IPR007235">
    <property type="entry name" value="Glyco_trans_28_C"/>
</dbReference>
<dbReference type="HAMAP" id="MF_00033">
    <property type="entry name" value="MurG"/>
    <property type="match status" value="1"/>
</dbReference>
<evidence type="ECO:0000256" key="4">
    <source>
        <dbReference type="ARBA" id="ARBA00022679"/>
    </source>
</evidence>
<sequence length="375" mass="41627">MISPRVILSGGGTGGHIFPAISIAEEIQKRYPKAEFLFIGALSKMEMEKIPQAGFRVEGLDIAGFDRGNILSNFKLPFRLLNSLFKVRKIIKNFKPDFAVGTGGYASGPALWTASRMGVPIFIQEQNSFPGITNKILSKKAKAIFTAYPDMEHFFPKTEVKFLGNPVRQNIVQDRVSSQEAKKILGLKDNLTILSVGGSQGSRTLNIGWKDNLDKLKERGYQLIWQTGKLDYASLNEDQQISALKDQVFLKEFIGDMGVAYAAADVIVSRAGAIAISELALAVKPMILVPLPTAAEDHQTKNAQRLVERGAAFMVKDVEMKDKFWQTLESLCEDQNLREEMKTHVMEFGKPEATKEIADEIFKSMSFNNASGNKK</sequence>
<dbReference type="InterPro" id="IPR006009">
    <property type="entry name" value="GlcNAc_MurG"/>
</dbReference>
<dbReference type="RefSeq" id="WP_166520535.1">
    <property type="nucleotide sequence ID" value="NZ_JAAABJ010000685.1"/>
</dbReference>
<dbReference type="CDD" id="cd03785">
    <property type="entry name" value="GT28_MurG"/>
    <property type="match status" value="1"/>
</dbReference>
<keyword evidence="5 10" id="KW-0133">Cell shape</keyword>
<comment type="caution">
    <text evidence="10">Lacks conserved residue(s) required for the propagation of feature annotation.</text>
</comment>
<dbReference type="GO" id="GO:0051301">
    <property type="term" value="P:cell division"/>
    <property type="evidence" value="ECO:0007669"/>
    <property type="project" value="UniProtKB-KW"/>
</dbReference>
<feature type="binding site" evidence="10">
    <location>
        <begin position="13"/>
        <end position="15"/>
    </location>
    <ligand>
        <name>UDP-N-acetyl-alpha-D-glucosamine</name>
        <dbReference type="ChEBI" id="CHEBI:57705"/>
    </ligand>
</feature>
<evidence type="ECO:0000256" key="5">
    <source>
        <dbReference type="ARBA" id="ARBA00022960"/>
    </source>
</evidence>
<comment type="similarity">
    <text evidence="10">Belongs to the glycosyltransferase 28 family. MurG subfamily.</text>
</comment>
<evidence type="ECO:0000256" key="6">
    <source>
        <dbReference type="ARBA" id="ARBA00022984"/>
    </source>
</evidence>
<feature type="domain" description="Glycosyl transferase family 28 C-terminal" evidence="12">
    <location>
        <begin position="192"/>
        <end position="356"/>
    </location>
</feature>
<dbReference type="Gene3D" id="3.40.50.2000">
    <property type="entry name" value="Glycogen Phosphorylase B"/>
    <property type="match status" value="2"/>
</dbReference>
<dbReference type="InterPro" id="IPR004276">
    <property type="entry name" value="GlycoTrans_28_N"/>
</dbReference>
<evidence type="ECO:0000259" key="12">
    <source>
        <dbReference type="Pfam" id="PF04101"/>
    </source>
</evidence>
<comment type="caution">
    <text evidence="13">The sequence shown here is derived from an EMBL/GenBank/DDBJ whole genome shotgun (WGS) entry which is preliminary data.</text>
</comment>
<gene>
    <name evidence="10 13" type="primary">murG</name>
    <name evidence="13" type="ORF">GNY06_13195</name>
</gene>
<evidence type="ECO:0000256" key="9">
    <source>
        <dbReference type="ARBA" id="ARBA00023316"/>
    </source>
</evidence>
<feature type="binding site" evidence="10">
    <location>
        <position position="299"/>
    </location>
    <ligand>
        <name>UDP-N-acetyl-alpha-D-glucosamine</name>
        <dbReference type="ChEBI" id="CHEBI:57705"/>
    </ligand>
</feature>
<dbReference type="PANTHER" id="PTHR21015">
    <property type="entry name" value="UDP-N-ACETYLGLUCOSAMINE--N-ACETYLMURAMYL-(PENTAPEPTIDE) PYROPHOSPHORYL-UNDECAPRENOL N-ACETYLGLUCOSAMINE TRANSFERASE 1"/>
    <property type="match status" value="1"/>
</dbReference>
<comment type="catalytic activity">
    <reaction evidence="10">
        <text>di-trans,octa-cis-undecaprenyl diphospho-N-acetyl-alpha-D-muramoyl-L-alanyl-D-glutamyl-meso-2,6-diaminopimeloyl-D-alanyl-D-alanine + UDP-N-acetyl-alpha-D-glucosamine = di-trans,octa-cis-undecaprenyl diphospho-[N-acetyl-alpha-D-glucosaminyl-(1-&gt;4)]-N-acetyl-alpha-D-muramoyl-L-alanyl-D-glutamyl-meso-2,6-diaminopimeloyl-D-alanyl-D-alanine + UDP + H(+)</text>
        <dbReference type="Rhea" id="RHEA:31227"/>
        <dbReference type="ChEBI" id="CHEBI:15378"/>
        <dbReference type="ChEBI" id="CHEBI:57705"/>
        <dbReference type="ChEBI" id="CHEBI:58223"/>
        <dbReference type="ChEBI" id="CHEBI:61387"/>
        <dbReference type="ChEBI" id="CHEBI:61388"/>
        <dbReference type="EC" id="2.4.1.227"/>
    </reaction>
</comment>
<dbReference type="UniPathway" id="UPA00219"/>
<feature type="domain" description="Glycosyltransferase family 28 N-terminal" evidence="11">
    <location>
        <begin position="6"/>
        <end position="145"/>
    </location>
</feature>
<comment type="function">
    <text evidence="10">Cell wall formation. Catalyzes the transfer of a GlcNAc subunit on undecaprenyl-pyrophosphoryl-MurNAc-pentapeptide (lipid intermediate I) to form undecaprenyl-pyrophosphoryl-MurNAc-(pentapeptide)GlcNAc (lipid intermediate II).</text>
</comment>
<keyword evidence="8 10" id="KW-0131">Cell cycle</keyword>
<evidence type="ECO:0000256" key="2">
    <source>
        <dbReference type="ARBA" id="ARBA00022618"/>
    </source>
</evidence>
<keyword evidence="6 10" id="KW-0573">Peptidoglycan synthesis</keyword>
<keyword evidence="7 10" id="KW-0472">Membrane</keyword>
<dbReference type="GO" id="GO:0005975">
    <property type="term" value="P:carbohydrate metabolic process"/>
    <property type="evidence" value="ECO:0007669"/>
    <property type="project" value="InterPro"/>
</dbReference>
<protein>
    <recommendedName>
        <fullName evidence="10">UDP-N-acetylglucosamine--N-acetylmuramyl-(pentapeptide) pyrophosphoryl-undecaprenol N-acetylglucosamine transferase</fullName>
        <ecNumber evidence="10">2.4.1.227</ecNumber>
    </recommendedName>
    <alternativeName>
        <fullName evidence="10">Undecaprenyl-PP-MurNAc-pentapeptide-UDPGlcNAc GlcNAc transferase</fullName>
    </alternativeName>
</protein>
<reference evidence="13 14" key="1">
    <citation type="submission" date="2019-11" db="EMBL/GenBank/DDBJ databases">
        <title>Characterization of Elizabethkingia argenteiflava sp. nov., isolated from inner surface of Soybean Pods.</title>
        <authorList>
            <person name="Mo S."/>
        </authorList>
    </citation>
    <scope>NUCLEOTIDE SEQUENCE [LARGE SCALE GENOMIC DNA]</scope>
    <source>
        <strain evidence="13 14">YB22</strain>
    </source>
</reference>
<keyword evidence="4 10" id="KW-0808">Transferase</keyword>
<dbReference type="Proteomes" id="UP000553459">
    <property type="component" value="Unassembled WGS sequence"/>
</dbReference>
<keyword evidence="2 10" id="KW-0132">Cell division</keyword>
<dbReference type="GO" id="GO:0005886">
    <property type="term" value="C:plasma membrane"/>
    <property type="evidence" value="ECO:0007669"/>
    <property type="project" value="UniProtKB-SubCell"/>
</dbReference>
<keyword evidence="9 10" id="KW-0961">Cell wall biogenesis/degradation</keyword>
<dbReference type="GO" id="GO:0050511">
    <property type="term" value="F:undecaprenyldiphospho-muramoylpentapeptide beta-N-acetylglucosaminyltransferase activity"/>
    <property type="evidence" value="ECO:0007669"/>
    <property type="project" value="UniProtKB-UniRule"/>
</dbReference>
<evidence type="ECO:0000256" key="3">
    <source>
        <dbReference type="ARBA" id="ARBA00022676"/>
    </source>
</evidence>
<dbReference type="GO" id="GO:0071555">
    <property type="term" value="P:cell wall organization"/>
    <property type="evidence" value="ECO:0007669"/>
    <property type="project" value="UniProtKB-KW"/>
</dbReference>
<evidence type="ECO:0000259" key="11">
    <source>
        <dbReference type="Pfam" id="PF03033"/>
    </source>
</evidence>
<feature type="binding site" evidence="10">
    <location>
        <position position="199"/>
    </location>
    <ligand>
        <name>UDP-N-acetyl-alpha-D-glucosamine</name>
        <dbReference type="ChEBI" id="CHEBI:57705"/>
    </ligand>
</feature>
<evidence type="ECO:0000313" key="13">
    <source>
        <dbReference type="EMBL" id="NAW52292.1"/>
    </source>
</evidence>
<evidence type="ECO:0000256" key="7">
    <source>
        <dbReference type="ARBA" id="ARBA00023136"/>
    </source>
</evidence>
<comment type="subcellular location">
    <subcellularLocation>
        <location evidence="10">Cell membrane</location>
        <topology evidence="10">Peripheral membrane protein</topology>
        <orientation evidence="10">Cytoplasmic side</orientation>
    </subcellularLocation>
</comment>
<dbReference type="Pfam" id="PF04101">
    <property type="entry name" value="Glyco_tran_28_C"/>
    <property type="match status" value="1"/>
</dbReference>
<evidence type="ECO:0000256" key="1">
    <source>
        <dbReference type="ARBA" id="ARBA00022475"/>
    </source>
</evidence>
<dbReference type="PANTHER" id="PTHR21015:SF22">
    <property type="entry name" value="GLYCOSYLTRANSFERASE"/>
    <property type="match status" value="1"/>
</dbReference>
<dbReference type="EC" id="2.4.1.227" evidence="10"/>
<feature type="binding site" evidence="10">
    <location>
        <position position="254"/>
    </location>
    <ligand>
        <name>UDP-N-acetyl-alpha-D-glucosamine</name>
        <dbReference type="ChEBI" id="CHEBI:57705"/>
    </ligand>
</feature>
<dbReference type="GO" id="GO:0008360">
    <property type="term" value="P:regulation of cell shape"/>
    <property type="evidence" value="ECO:0007669"/>
    <property type="project" value="UniProtKB-KW"/>
</dbReference>
<keyword evidence="3 10" id="KW-0328">Glycosyltransferase</keyword>
<feature type="binding site" evidence="10">
    <location>
        <position position="168"/>
    </location>
    <ligand>
        <name>UDP-N-acetyl-alpha-D-glucosamine</name>
        <dbReference type="ChEBI" id="CHEBI:57705"/>
    </ligand>
</feature>